<evidence type="ECO:0000313" key="7">
    <source>
        <dbReference type="Proteomes" id="UP000078544"/>
    </source>
</evidence>
<dbReference type="GO" id="GO:0016491">
    <property type="term" value="F:oxidoreductase activity"/>
    <property type="evidence" value="ECO:0007669"/>
    <property type="project" value="UniProtKB-KW"/>
</dbReference>
<keyword evidence="3" id="KW-0560">Oxidoreductase</keyword>
<feature type="region of interest" description="Disordered" evidence="5">
    <location>
        <begin position="226"/>
        <end position="254"/>
    </location>
</feature>
<keyword evidence="7" id="KW-1185">Reference proteome</keyword>
<dbReference type="Gene3D" id="3.40.50.720">
    <property type="entry name" value="NAD(P)-binding Rossmann-like Domain"/>
    <property type="match status" value="1"/>
</dbReference>
<evidence type="ECO:0000256" key="1">
    <source>
        <dbReference type="ARBA" id="ARBA00006484"/>
    </source>
</evidence>
<sequence>MSSTQSLTRDALFDLKGRVALVTGGGSGIGLMATQALAANGAKVYITGRTKEKLDKVIDVHFGGDARVIALQADVTSKDSIQSLVREIESREKCLCILVNNAGISGEHHPVTEAKSAKELSSALFDKASFEGWGEVYQTNVAAVYFTTAAFLPLLQASTELHAGWSGTVINISSISGLVKTAQHHFSYNASKGAAVHLTRMLSSEIAATGLKIRVNGIAPGVFPSEMTAGESDEKQQSHIPKEKFEGKVPAARPGSDKDMAQAILFASTNQYLNGDTIIVDGGYTVESGM</sequence>
<dbReference type="PANTHER" id="PTHR43618:SF4">
    <property type="entry name" value="SHORT CHAIN DEHYDROGENASE_REDUCTASE FAMILY (AFU_ORTHOLOGUE AFUA_7G04540)"/>
    <property type="match status" value="1"/>
</dbReference>
<dbReference type="AlphaFoldDB" id="A0A168CFD0"/>
<evidence type="ECO:0000256" key="3">
    <source>
        <dbReference type="ARBA" id="ARBA00023002"/>
    </source>
</evidence>
<protein>
    <submittedName>
        <fullName evidence="6">NAD(P)-binding domain protein</fullName>
    </submittedName>
</protein>
<keyword evidence="2" id="KW-0521">NADP</keyword>
<evidence type="ECO:0000256" key="2">
    <source>
        <dbReference type="ARBA" id="ARBA00022857"/>
    </source>
</evidence>
<name>A0A168CFD0_9HYPO</name>
<dbReference type="Pfam" id="PF00106">
    <property type="entry name" value="adh_short"/>
    <property type="match status" value="1"/>
</dbReference>
<dbReference type="EMBL" id="AZGY01000007">
    <property type="protein sequence ID" value="KZZ96527.1"/>
    <property type="molecule type" value="Genomic_DNA"/>
</dbReference>
<dbReference type="SUPFAM" id="SSF51735">
    <property type="entry name" value="NAD(P)-binding Rossmann-fold domains"/>
    <property type="match status" value="1"/>
</dbReference>
<gene>
    <name evidence="6" type="ORF">AAL_03756</name>
</gene>
<evidence type="ECO:0000256" key="5">
    <source>
        <dbReference type="SAM" id="MobiDB-lite"/>
    </source>
</evidence>
<dbReference type="PRINTS" id="PR00081">
    <property type="entry name" value="GDHRDH"/>
</dbReference>
<dbReference type="InterPro" id="IPR020904">
    <property type="entry name" value="Sc_DH/Rdtase_CS"/>
</dbReference>
<dbReference type="InterPro" id="IPR052178">
    <property type="entry name" value="Sec_Metab_Biosynth_SDR"/>
</dbReference>
<dbReference type="InterPro" id="IPR036291">
    <property type="entry name" value="NAD(P)-bd_dom_sf"/>
</dbReference>
<organism evidence="6 7">
    <name type="scientific">Moelleriella libera RCEF 2490</name>
    <dbReference type="NCBI Taxonomy" id="1081109"/>
    <lineage>
        <taxon>Eukaryota</taxon>
        <taxon>Fungi</taxon>
        <taxon>Dikarya</taxon>
        <taxon>Ascomycota</taxon>
        <taxon>Pezizomycotina</taxon>
        <taxon>Sordariomycetes</taxon>
        <taxon>Hypocreomycetidae</taxon>
        <taxon>Hypocreales</taxon>
        <taxon>Clavicipitaceae</taxon>
        <taxon>Moelleriella</taxon>
    </lineage>
</organism>
<comment type="caution">
    <text evidence="6">The sequence shown here is derived from an EMBL/GenBank/DDBJ whole genome shotgun (WGS) entry which is preliminary data.</text>
</comment>
<dbReference type="PRINTS" id="PR00080">
    <property type="entry name" value="SDRFAMILY"/>
</dbReference>
<dbReference type="InterPro" id="IPR002347">
    <property type="entry name" value="SDR_fam"/>
</dbReference>
<dbReference type="PANTHER" id="PTHR43618">
    <property type="entry name" value="7-ALPHA-HYDROXYSTEROID DEHYDROGENASE"/>
    <property type="match status" value="1"/>
</dbReference>
<evidence type="ECO:0000313" key="6">
    <source>
        <dbReference type="EMBL" id="KZZ96527.1"/>
    </source>
</evidence>
<dbReference type="PROSITE" id="PS00061">
    <property type="entry name" value="ADH_SHORT"/>
    <property type="match status" value="1"/>
</dbReference>
<feature type="compositionally biased region" description="Basic and acidic residues" evidence="5">
    <location>
        <begin position="232"/>
        <end position="247"/>
    </location>
</feature>
<comment type="similarity">
    <text evidence="1 4">Belongs to the short-chain dehydrogenases/reductases (SDR) family.</text>
</comment>
<dbReference type="OrthoDB" id="2898618at2759"/>
<proteinExistence type="inferred from homology"/>
<evidence type="ECO:0000256" key="4">
    <source>
        <dbReference type="RuleBase" id="RU000363"/>
    </source>
</evidence>
<dbReference type="STRING" id="1081109.A0A168CFD0"/>
<dbReference type="FunFam" id="3.40.50.720:FF:000084">
    <property type="entry name" value="Short-chain dehydrogenase reductase"/>
    <property type="match status" value="1"/>
</dbReference>
<reference evidence="6 7" key="1">
    <citation type="journal article" date="2016" name="Genome Biol. Evol.">
        <title>Divergent and convergent evolution of fungal pathogenicity.</title>
        <authorList>
            <person name="Shang Y."/>
            <person name="Xiao G."/>
            <person name="Zheng P."/>
            <person name="Cen K."/>
            <person name="Zhan S."/>
            <person name="Wang C."/>
        </authorList>
    </citation>
    <scope>NUCLEOTIDE SEQUENCE [LARGE SCALE GENOMIC DNA]</scope>
    <source>
        <strain evidence="6 7">RCEF 2490</strain>
    </source>
</reference>
<accession>A0A168CFD0</accession>
<dbReference type="Proteomes" id="UP000078544">
    <property type="component" value="Unassembled WGS sequence"/>
</dbReference>